<dbReference type="Proteomes" id="UP000763641">
    <property type="component" value="Unassembled WGS sequence"/>
</dbReference>
<protein>
    <recommendedName>
        <fullName evidence="3">Transglutaminase-like domain-containing protein</fullName>
    </recommendedName>
</protein>
<dbReference type="EMBL" id="JAFEMC010000003">
    <property type="protein sequence ID" value="MBM6576818.1"/>
    <property type="molecule type" value="Genomic_DNA"/>
</dbReference>
<gene>
    <name evidence="1" type="ORF">ILT43_10565</name>
</gene>
<evidence type="ECO:0008006" key="3">
    <source>
        <dbReference type="Google" id="ProtNLM"/>
    </source>
</evidence>
<dbReference type="RefSeq" id="WP_204198932.1">
    <property type="nucleotide sequence ID" value="NZ_JAFEMC010000003.1"/>
</dbReference>
<evidence type="ECO:0000313" key="2">
    <source>
        <dbReference type="Proteomes" id="UP000763641"/>
    </source>
</evidence>
<name>A0ABS2D7A4_9SPHN</name>
<sequence length="198" mass="21738">MGEAKRKADGLKGFLSNLTAGAKTTHDLTQRLLNGLIKPKGMYGACYRVSMLLNRILAKEYGVASTVVLGWINNGDDIFISHAWLETEGKKTDLMAERPMYEKSNRGPTIILDHVIKGSSNITYSYHLDKTPAALAVDTRMAADDPDYRDMLRVKDAEHIRIAAAIESDSAKDAFRDECAHGSGDGYIYARVLSAIGN</sequence>
<comment type="caution">
    <text evidence="1">The sequence shown here is derived from an EMBL/GenBank/DDBJ whole genome shotgun (WGS) entry which is preliminary data.</text>
</comment>
<keyword evidence="2" id="KW-1185">Reference proteome</keyword>
<evidence type="ECO:0000313" key="1">
    <source>
        <dbReference type="EMBL" id="MBM6576818.1"/>
    </source>
</evidence>
<accession>A0ABS2D7A4</accession>
<reference evidence="1 2" key="1">
    <citation type="submission" date="2020-12" db="EMBL/GenBank/DDBJ databases">
        <title>Sphingomonas sp.</title>
        <authorList>
            <person name="Kim M.K."/>
        </authorList>
    </citation>
    <scope>NUCLEOTIDE SEQUENCE [LARGE SCALE GENOMIC DNA]</scope>
    <source>
        <strain evidence="1 2">BT552</strain>
    </source>
</reference>
<organism evidence="1 2">
    <name type="scientific">Sphingomonas longa</name>
    <dbReference type="NCBI Taxonomy" id="2778730"/>
    <lineage>
        <taxon>Bacteria</taxon>
        <taxon>Pseudomonadati</taxon>
        <taxon>Pseudomonadota</taxon>
        <taxon>Alphaproteobacteria</taxon>
        <taxon>Sphingomonadales</taxon>
        <taxon>Sphingomonadaceae</taxon>
        <taxon>Sphingomonas</taxon>
    </lineage>
</organism>
<proteinExistence type="predicted"/>